<organism evidence="1">
    <name type="scientific">Melanopsichium pennsylvanicum 4</name>
    <dbReference type="NCBI Taxonomy" id="1398559"/>
    <lineage>
        <taxon>Eukaryota</taxon>
        <taxon>Fungi</taxon>
        <taxon>Dikarya</taxon>
        <taxon>Basidiomycota</taxon>
        <taxon>Ustilaginomycotina</taxon>
        <taxon>Ustilaginomycetes</taxon>
        <taxon>Ustilaginales</taxon>
        <taxon>Ustilaginaceae</taxon>
        <taxon>Melanopsichium</taxon>
    </lineage>
</organism>
<proteinExistence type="predicted"/>
<dbReference type="AlphaFoldDB" id="A0A077QR45"/>
<dbReference type="EMBL" id="HG529522">
    <property type="protein sequence ID" value="CDI51945.1"/>
    <property type="molecule type" value="Genomic_DNA"/>
</dbReference>
<evidence type="ECO:0000313" key="1">
    <source>
        <dbReference type="EMBL" id="CDI51945.1"/>
    </source>
</evidence>
<protein>
    <submittedName>
        <fullName evidence="1">Uncharacterized protein</fullName>
    </submittedName>
</protein>
<sequence>MRSQNLAKALLRNTLRASSNAAPRMASVIVHPTSSVMTFVNCVNSARTFSTSGVSLKKKNKKDPFAAASSTFEQEHDHTEEFAIENDDDLFGGMSDTTETLAASSSTSTSAMSRVEFAVALEAYRASLSWECIDRGRFPPLSRWRYLASHADTQSELEQVLELAKLYRDRVGSLGVNSGREFASRARWVKLPEIALNAFLDRYTYGLEFDQEALYLVMSGLMRKINRRDREEILASAELPGAPVQESDLLGMVVNEAAESAVTQEGEDVAEKSGVGKAEVISKRHELDMPLARAKLSIIDRMSLLLTLSTSNPNPILLSYLPYAYITTFHLVSNRHARSNPLLTKIHQRLDNLISLLTISAQNYLVSNSTPTSTTTLTTTITNRSTSKNNAIEVPLLTQRSMELAQRLTCTLWYVAKRGQTGFVDIHRKGNIGKNLDVVKTLYRLMDTVDGATDKRASASLVMKVEPKLQSSI</sequence>
<reference evidence="1" key="1">
    <citation type="journal article" date="2014" name="Genome Biol. Evol.">
        <title>Gene Loss Rather Than Gene Gain Is Associated with a Host Jump from Monocots to Dicots in the Smut Fungus Melanopsichium pennsylvanicum.</title>
        <authorList>
            <person name="Sharma R."/>
            <person name="Mishra B."/>
            <person name="Runge F."/>
            <person name="Thines M."/>
        </authorList>
    </citation>
    <scope>NUCLEOTIDE SEQUENCE</scope>
    <source>
        <strain evidence="1">4</strain>
    </source>
</reference>
<accession>A0A077QR45</accession>
<name>A0A077QR45_9BASI</name>